<evidence type="ECO:0000313" key="9">
    <source>
        <dbReference type="Proteomes" id="UP001198602"/>
    </source>
</evidence>
<keyword evidence="5" id="KW-1278">Translocase</keyword>
<keyword evidence="1" id="KW-0813">Transport</keyword>
<dbReference type="EMBL" id="JAHYBX010000003">
    <property type="protein sequence ID" value="MCA1856477.1"/>
    <property type="molecule type" value="Genomic_DNA"/>
</dbReference>
<dbReference type="InterPro" id="IPR003593">
    <property type="entry name" value="AAA+_ATPase"/>
</dbReference>
<keyword evidence="9" id="KW-1185">Reference proteome</keyword>
<evidence type="ECO:0000259" key="7">
    <source>
        <dbReference type="PROSITE" id="PS50893"/>
    </source>
</evidence>
<evidence type="ECO:0000256" key="2">
    <source>
        <dbReference type="ARBA" id="ARBA00022475"/>
    </source>
</evidence>
<dbReference type="SMART" id="SM00382">
    <property type="entry name" value="AAA"/>
    <property type="match status" value="1"/>
</dbReference>
<evidence type="ECO:0000256" key="4">
    <source>
        <dbReference type="ARBA" id="ARBA00022840"/>
    </source>
</evidence>
<name>A0ABS7YBV0_9BURK</name>
<dbReference type="GO" id="GO:0005524">
    <property type="term" value="F:ATP binding"/>
    <property type="evidence" value="ECO:0007669"/>
    <property type="project" value="UniProtKB-KW"/>
</dbReference>
<feature type="domain" description="ABC transporter" evidence="7">
    <location>
        <begin position="8"/>
        <end position="254"/>
    </location>
</feature>
<dbReference type="PROSITE" id="PS50893">
    <property type="entry name" value="ABC_TRANSPORTER_2"/>
    <property type="match status" value="1"/>
</dbReference>
<keyword evidence="3" id="KW-0547">Nucleotide-binding</keyword>
<reference evidence="8 9" key="1">
    <citation type="submission" date="2021-07" db="EMBL/GenBank/DDBJ databases">
        <title>Characterization of Violacein-producing bacteria and related species.</title>
        <authorList>
            <person name="Wilson H.S."/>
            <person name="De Leon M.E."/>
        </authorList>
    </citation>
    <scope>NUCLEOTIDE SEQUENCE [LARGE SCALE GENOMIC DNA]</scope>
    <source>
        <strain evidence="8 9">HSC-2F05</strain>
    </source>
</reference>
<organism evidence="8 9">
    <name type="scientific">Massilia hydrophila</name>
    <dbReference type="NCBI Taxonomy" id="3044279"/>
    <lineage>
        <taxon>Bacteria</taxon>
        <taxon>Pseudomonadati</taxon>
        <taxon>Pseudomonadota</taxon>
        <taxon>Betaproteobacteria</taxon>
        <taxon>Burkholderiales</taxon>
        <taxon>Oxalobacteraceae</taxon>
        <taxon>Telluria group</taxon>
        <taxon>Massilia</taxon>
    </lineage>
</organism>
<keyword evidence="2" id="KW-1003">Cell membrane</keyword>
<dbReference type="PANTHER" id="PTHR42794:SF1">
    <property type="entry name" value="HEMIN IMPORT ATP-BINDING PROTEIN HMUV"/>
    <property type="match status" value="1"/>
</dbReference>
<comment type="caution">
    <text evidence="8">The sequence shown here is derived from an EMBL/GenBank/DDBJ whole genome shotgun (WGS) entry which is preliminary data.</text>
</comment>
<dbReference type="InterPro" id="IPR003439">
    <property type="entry name" value="ABC_transporter-like_ATP-bd"/>
</dbReference>
<dbReference type="Proteomes" id="UP001198602">
    <property type="component" value="Unassembled WGS sequence"/>
</dbReference>
<dbReference type="PANTHER" id="PTHR42794">
    <property type="entry name" value="HEMIN IMPORT ATP-BINDING PROTEIN HMUV"/>
    <property type="match status" value="1"/>
</dbReference>
<dbReference type="SUPFAM" id="SSF52540">
    <property type="entry name" value="P-loop containing nucleoside triphosphate hydrolases"/>
    <property type="match status" value="1"/>
</dbReference>
<keyword evidence="2" id="KW-0472">Membrane</keyword>
<dbReference type="Pfam" id="PF00005">
    <property type="entry name" value="ABC_tran"/>
    <property type="match status" value="1"/>
</dbReference>
<comment type="function">
    <text evidence="6">Part of the ABC transporter complex HmuTUV involved in hemin import. Responsible for energy coupling to the transport system.</text>
</comment>
<evidence type="ECO:0000256" key="1">
    <source>
        <dbReference type="ARBA" id="ARBA00022448"/>
    </source>
</evidence>
<evidence type="ECO:0000313" key="8">
    <source>
        <dbReference type="EMBL" id="MCA1856477.1"/>
    </source>
</evidence>
<evidence type="ECO:0000256" key="3">
    <source>
        <dbReference type="ARBA" id="ARBA00022741"/>
    </source>
</evidence>
<evidence type="ECO:0000256" key="6">
    <source>
        <dbReference type="ARBA" id="ARBA00037066"/>
    </source>
</evidence>
<dbReference type="RefSeq" id="WP_225238754.1">
    <property type="nucleotide sequence ID" value="NZ_JAHYBX010000003.1"/>
</dbReference>
<dbReference type="InterPro" id="IPR027417">
    <property type="entry name" value="P-loop_NTPase"/>
</dbReference>
<accession>A0ABS7YBV0</accession>
<keyword evidence="4 8" id="KW-0067">ATP-binding</keyword>
<dbReference type="Gene3D" id="3.40.50.300">
    <property type="entry name" value="P-loop containing nucleotide triphosphate hydrolases"/>
    <property type="match status" value="1"/>
</dbReference>
<sequence length="275" mass="29234">MSFLLEQLTVRHLAPGRAAAQAPAALHALDLAIAPGEQLALIGPSGAGKTTLLATLACAHRPAGGRFEVFGQDPWALSQGARHRLRARLFLAPQTPPLPPRQRVVTAVLAARLPHMSLWQAFASLLHPADPDAAHAALVRFGLGDKLYARVDRLSGGERQRCGLARLLLSSAEALLADEPISALDPALAQHTLAALQAEARSRNAALVCSLHQVDMARAHFPRLVGLRAGRIVFDAPREAVTDAMIAALYENDSVQPLPAQPHESPDRIAVGACF</sequence>
<protein>
    <submittedName>
        <fullName evidence="8">ATP-binding cassette domain-containing protein</fullName>
    </submittedName>
</protein>
<proteinExistence type="predicted"/>
<gene>
    <name evidence="8" type="ORF">LE190_11175</name>
</gene>
<evidence type="ECO:0000256" key="5">
    <source>
        <dbReference type="ARBA" id="ARBA00022967"/>
    </source>
</evidence>